<dbReference type="Pfam" id="PF07696">
    <property type="entry name" value="7TMR-DISMED2"/>
    <property type="match status" value="1"/>
</dbReference>
<dbReference type="InterPro" id="IPR029787">
    <property type="entry name" value="Nucleotide_cyclase"/>
</dbReference>
<gene>
    <name evidence="5" type="ORF">H8R02_18970</name>
</gene>
<feature type="chain" id="PRO_5037862859" evidence="3">
    <location>
        <begin position="24"/>
        <end position="587"/>
    </location>
</feature>
<feature type="transmembrane region" description="Helical" evidence="2">
    <location>
        <begin position="182"/>
        <end position="204"/>
    </location>
</feature>
<dbReference type="Gene3D" id="2.60.40.2380">
    <property type="match status" value="1"/>
</dbReference>
<feature type="transmembrane region" description="Helical" evidence="2">
    <location>
        <begin position="302"/>
        <end position="323"/>
    </location>
</feature>
<reference evidence="5" key="1">
    <citation type="submission" date="2020-08" db="EMBL/GenBank/DDBJ databases">
        <title>Ramlibacter sp. GTP1 16S ribosomal RNA gene genome sequencing and assembly.</title>
        <authorList>
            <person name="Kang M."/>
        </authorList>
    </citation>
    <scope>NUCLEOTIDE SEQUENCE</scope>
    <source>
        <strain evidence="5">GTP1</strain>
    </source>
</reference>
<evidence type="ECO:0000256" key="2">
    <source>
        <dbReference type="SAM" id="Phobius"/>
    </source>
</evidence>
<dbReference type="PROSITE" id="PS51257">
    <property type="entry name" value="PROKAR_LIPOPROTEIN"/>
    <property type="match status" value="1"/>
</dbReference>
<dbReference type="SUPFAM" id="SSF55073">
    <property type="entry name" value="Nucleotide cyclase"/>
    <property type="match status" value="1"/>
</dbReference>
<dbReference type="InterPro" id="IPR052155">
    <property type="entry name" value="Biofilm_reg_signaling"/>
</dbReference>
<sequence length="587" mass="63103">MTKLLLRWAAAVALFLLACACRAQPGVLVLGPSGQAIEPQEVWASVADRKVTIEDAARGKLPLRPQSIHTVFDLNASNALWVQLRVQPTASQAWVLELPMPTLDQVTLWQRDATGRWVAARTGDTVPVSQWPESGRYPFFRLQLPPGQVTDLFVEVRYPLPVSLPMRVVTTNSHDYRTQLEFLGLGMALGALAMLLAIACYRAWRLRDGAYALFAAHALVSALAVAAFTGVGGQWLWPGAGAWIDASPGCLAILGAGFALLIVERLAAFDRRHRLLGLALRAGGLAGPVLAIAYLFTERRAGVVALGAYVLVVALLAITSAALTWRRGDPVGRWMAAGSVPLAASVLLAIARVYNWIEASWVTEYAVVMALTLDLPTLQAALNSRSRERRSAQLRQLASSSQDALTGLLKAGPFFARLRQAIDRFERTGESSAVAVIELANYALIKQNLGNEVAEESLLRGVIRLRKIVRDVDTTGRIGEARFGLVLEGMHSRDAVRQVATRLIAWGLMPDEESPGAPVLQFHVSALLVPELHGADPVAALLATLRAMSPGTRKPFRFADPHGTPPDSVASDGLASAPGPAPATQSV</sequence>
<organism evidence="5 6">
    <name type="scientific">Ramlibacter albus</name>
    <dbReference type="NCBI Taxonomy" id="2079448"/>
    <lineage>
        <taxon>Bacteria</taxon>
        <taxon>Pseudomonadati</taxon>
        <taxon>Pseudomonadota</taxon>
        <taxon>Betaproteobacteria</taxon>
        <taxon>Burkholderiales</taxon>
        <taxon>Comamonadaceae</taxon>
        <taxon>Ramlibacter</taxon>
    </lineage>
</organism>
<comment type="caution">
    <text evidence="5">The sequence shown here is derived from an EMBL/GenBank/DDBJ whole genome shotgun (WGS) entry which is preliminary data.</text>
</comment>
<dbReference type="AlphaFoldDB" id="A0A923M9M1"/>
<proteinExistence type="predicted"/>
<feature type="domain" description="GGDEF" evidence="4">
    <location>
        <begin position="390"/>
        <end position="559"/>
    </location>
</feature>
<keyword evidence="6" id="KW-1185">Reference proteome</keyword>
<dbReference type="InterPro" id="IPR011623">
    <property type="entry name" value="7TMR_DISM_rcpt_extracell_dom1"/>
</dbReference>
<feature type="region of interest" description="Disordered" evidence="1">
    <location>
        <begin position="553"/>
        <end position="587"/>
    </location>
</feature>
<feature type="signal peptide" evidence="3">
    <location>
        <begin position="1"/>
        <end position="23"/>
    </location>
</feature>
<feature type="transmembrane region" description="Helical" evidence="2">
    <location>
        <begin position="243"/>
        <end position="263"/>
    </location>
</feature>
<dbReference type="EMBL" id="JACORU010000007">
    <property type="protein sequence ID" value="MBC5766560.1"/>
    <property type="molecule type" value="Genomic_DNA"/>
</dbReference>
<feature type="transmembrane region" description="Helical" evidence="2">
    <location>
        <begin position="275"/>
        <end position="296"/>
    </location>
</feature>
<dbReference type="Gene3D" id="3.30.70.270">
    <property type="match status" value="1"/>
</dbReference>
<keyword evidence="2" id="KW-0472">Membrane</keyword>
<dbReference type="InterPro" id="IPR000160">
    <property type="entry name" value="GGDEF_dom"/>
</dbReference>
<keyword evidence="3" id="KW-0732">Signal</keyword>
<evidence type="ECO:0000313" key="5">
    <source>
        <dbReference type="EMBL" id="MBC5766560.1"/>
    </source>
</evidence>
<evidence type="ECO:0000313" key="6">
    <source>
        <dbReference type="Proteomes" id="UP000596827"/>
    </source>
</evidence>
<dbReference type="PANTHER" id="PTHR44757">
    <property type="entry name" value="DIGUANYLATE CYCLASE DGCP"/>
    <property type="match status" value="1"/>
</dbReference>
<evidence type="ECO:0000259" key="4">
    <source>
        <dbReference type="SMART" id="SM00267"/>
    </source>
</evidence>
<feature type="transmembrane region" description="Helical" evidence="2">
    <location>
        <begin position="335"/>
        <end position="357"/>
    </location>
</feature>
<dbReference type="InterPro" id="IPR043128">
    <property type="entry name" value="Rev_trsase/Diguanyl_cyclase"/>
</dbReference>
<keyword evidence="2" id="KW-1133">Transmembrane helix</keyword>
<accession>A0A923M9M1</accession>
<dbReference type="Pfam" id="PF00990">
    <property type="entry name" value="GGDEF"/>
    <property type="match status" value="1"/>
</dbReference>
<protein>
    <submittedName>
        <fullName evidence="5">Diguanylate cyclase</fullName>
    </submittedName>
</protein>
<dbReference type="Proteomes" id="UP000596827">
    <property type="component" value="Unassembled WGS sequence"/>
</dbReference>
<dbReference type="PANTHER" id="PTHR44757:SF2">
    <property type="entry name" value="BIOFILM ARCHITECTURE MAINTENANCE PROTEIN MBAA"/>
    <property type="match status" value="1"/>
</dbReference>
<dbReference type="RefSeq" id="WP_187083051.1">
    <property type="nucleotide sequence ID" value="NZ_JACORU010000007.1"/>
</dbReference>
<name>A0A923M9M1_9BURK</name>
<evidence type="ECO:0000256" key="3">
    <source>
        <dbReference type="SAM" id="SignalP"/>
    </source>
</evidence>
<dbReference type="SMART" id="SM00267">
    <property type="entry name" value="GGDEF"/>
    <property type="match status" value="1"/>
</dbReference>
<feature type="transmembrane region" description="Helical" evidence="2">
    <location>
        <begin position="211"/>
        <end position="237"/>
    </location>
</feature>
<keyword evidence="2" id="KW-0812">Transmembrane</keyword>
<evidence type="ECO:0000256" key="1">
    <source>
        <dbReference type="SAM" id="MobiDB-lite"/>
    </source>
</evidence>
<dbReference type="Pfam" id="PF07695">
    <property type="entry name" value="7TMR-DISM_7TM"/>
    <property type="match status" value="1"/>
</dbReference>
<dbReference type="InterPro" id="IPR011622">
    <property type="entry name" value="7TMR_DISM_rcpt_extracell_dom2"/>
</dbReference>